<dbReference type="AlphaFoldDB" id="A0A0A1T407"/>
<keyword evidence="8" id="KW-1185">Reference proteome</keyword>
<evidence type="ECO:0000256" key="4">
    <source>
        <dbReference type="ARBA" id="ARBA00023002"/>
    </source>
</evidence>
<evidence type="ECO:0000256" key="3">
    <source>
        <dbReference type="ARBA" id="ARBA00022827"/>
    </source>
</evidence>
<dbReference type="OrthoDB" id="9993796at2759"/>
<comment type="similarity">
    <text evidence="1">Belongs to the paxM FAD-dependent monooxygenase family.</text>
</comment>
<accession>A0A0A1T407</accession>
<dbReference type="SUPFAM" id="SSF54373">
    <property type="entry name" value="FAD-linked reductases, C-terminal domain"/>
    <property type="match status" value="1"/>
</dbReference>
<gene>
    <name evidence="7" type="ORF">VHEMI07604</name>
</gene>
<dbReference type="STRING" id="1531966.A0A0A1T407"/>
<evidence type="ECO:0000256" key="2">
    <source>
        <dbReference type="ARBA" id="ARBA00022630"/>
    </source>
</evidence>
<dbReference type="InterPro" id="IPR036188">
    <property type="entry name" value="FAD/NAD-bd_sf"/>
</dbReference>
<dbReference type="PANTHER" id="PTHR13789:SF314">
    <property type="entry name" value="FAD-BINDING DOMAIN-CONTAINING PROTEIN"/>
    <property type="match status" value="1"/>
</dbReference>
<dbReference type="HOGENOM" id="CLU_009665_19_0_1"/>
<dbReference type="InterPro" id="IPR050493">
    <property type="entry name" value="FAD-dep_Monooxygenase_BioMet"/>
</dbReference>
<dbReference type="Proteomes" id="UP000039046">
    <property type="component" value="Unassembled WGS sequence"/>
</dbReference>
<keyword evidence="3" id="KW-0274">FAD</keyword>
<dbReference type="Pfam" id="PF01494">
    <property type="entry name" value="FAD_binding_3"/>
    <property type="match status" value="1"/>
</dbReference>
<dbReference type="PRINTS" id="PR00420">
    <property type="entry name" value="RNGMNOXGNASE"/>
</dbReference>
<proteinExistence type="inferred from homology"/>
<dbReference type="Gene3D" id="3.50.50.60">
    <property type="entry name" value="FAD/NAD(P)-binding domain"/>
    <property type="match status" value="1"/>
</dbReference>
<evidence type="ECO:0000259" key="6">
    <source>
        <dbReference type="Pfam" id="PF01494"/>
    </source>
</evidence>
<feature type="domain" description="FAD-binding" evidence="6">
    <location>
        <begin position="4"/>
        <end position="371"/>
    </location>
</feature>
<evidence type="ECO:0000256" key="5">
    <source>
        <dbReference type="ARBA" id="ARBA00023033"/>
    </source>
</evidence>
<evidence type="ECO:0000313" key="7">
    <source>
        <dbReference type="EMBL" id="CEJ91921.1"/>
    </source>
</evidence>
<name>A0A0A1T407_9HYPO</name>
<reference evidence="7 8" key="1">
    <citation type="journal article" date="2015" name="Genome Announc.">
        <title>Draft Genome Sequence and Gene Annotation of the Entomopathogenic Fungus Verticillium hemipterigenum.</title>
        <authorList>
            <person name="Horn F."/>
            <person name="Habel A."/>
            <person name="Scharf D.H."/>
            <person name="Dworschak J."/>
            <person name="Brakhage A.A."/>
            <person name="Guthke R."/>
            <person name="Hertweck C."/>
            <person name="Linde J."/>
        </authorList>
    </citation>
    <scope>NUCLEOTIDE SEQUENCE [LARGE SCALE GENOMIC DNA]</scope>
</reference>
<sequence>MPLNVIIIGAGIAGLTAAISLREAGHHVEVYEKSSFAAEIGAAVNLLPNGVKVLESLNFDFDRARAVTTLHLDTVNGIDMSPIASRDLHEAAKIYGAAPKGIHRVDLHRELMRLANVAEVHGPNENVTETAKSSTLLHLSSAAKSVDAERGSVEFADGTIKHADLIVGADGLHSVVRGAVVRDPEHGKPVHTGQSAFRFLIKAQDLEALEAGRDLLALKRPGTTSFIDTKNPDADRHLIWYPCRNGTVHNFVGVHPTPSNNDSATVEEDSAQMVEEFAHFDPRIVHLLSHVKDAKRWPLFELKPLPSWSHGKAVIIGDAAHPMLPLGAQGANQGIEDGAVLGHVLANANSAADIPQRLQLFDQLRVKRASRVQILSSIRYSNESLVREKLEPYMEPGMEVPESFHARAMHDTGFDALAHCKRAMSEAGIH</sequence>
<dbReference type="InterPro" id="IPR002938">
    <property type="entry name" value="FAD-bd"/>
</dbReference>
<dbReference type="EMBL" id="CDHN01000004">
    <property type="protein sequence ID" value="CEJ91921.1"/>
    <property type="molecule type" value="Genomic_DNA"/>
</dbReference>
<keyword evidence="2" id="KW-0285">Flavoprotein</keyword>
<keyword evidence="4" id="KW-0560">Oxidoreductase</keyword>
<dbReference type="GO" id="GO:0004497">
    <property type="term" value="F:monooxygenase activity"/>
    <property type="evidence" value="ECO:0007669"/>
    <property type="project" value="UniProtKB-KW"/>
</dbReference>
<evidence type="ECO:0000256" key="1">
    <source>
        <dbReference type="ARBA" id="ARBA00007992"/>
    </source>
</evidence>
<organism evidence="7 8">
    <name type="scientific">[Torrubiella] hemipterigena</name>
    <dbReference type="NCBI Taxonomy" id="1531966"/>
    <lineage>
        <taxon>Eukaryota</taxon>
        <taxon>Fungi</taxon>
        <taxon>Dikarya</taxon>
        <taxon>Ascomycota</taxon>
        <taxon>Pezizomycotina</taxon>
        <taxon>Sordariomycetes</taxon>
        <taxon>Hypocreomycetidae</taxon>
        <taxon>Hypocreales</taxon>
        <taxon>Clavicipitaceae</taxon>
        <taxon>Clavicipitaceae incertae sedis</taxon>
        <taxon>'Torrubiella' clade</taxon>
    </lineage>
</organism>
<keyword evidence="5" id="KW-0503">Monooxygenase</keyword>
<dbReference type="PANTHER" id="PTHR13789">
    <property type="entry name" value="MONOOXYGENASE"/>
    <property type="match status" value="1"/>
</dbReference>
<evidence type="ECO:0000313" key="8">
    <source>
        <dbReference type="Proteomes" id="UP000039046"/>
    </source>
</evidence>
<protein>
    <recommendedName>
        <fullName evidence="6">FAD-binding domain-containing protein</fullName>
    </recommendedName>
</protein>
<dbReference type="SUPFAM" id="SSF51905">
    <property type="entry name" value="FAD/NAD(P)-binding domain"/>
    <property type="match status" value="1"/>
</dbReference>
<dbReference type="GO" id="GO:0071949">
    <property type="term" value="F:FAD binding"/>
    <property type="evidence" value="ECO:0007669"/>
    <property type="project" value="InterPro"/>
</dbReference>